<evidence type="ECO:0000313" key="2">
    <source>
        <dbReference type="Proteomes" id="UP000438429"/>
    </source>
</evidence>
<evidence type="ECO:0000313" key="1">
    <source>
        <dbReference type="EMBL" id="KAF0043275.1"/>
    </source>
</evidence>
<dbReference type="Proteomes" id="UP000438429">
    <property type="component" value="Unassembled WGS sequence"/>
</dbReference>
<organism evidence="1 2">
    <name type="scientific">Scophthalmus maximus</name>
    <name type="common">Turbot</name>
    <name type="synonym">Psetta maxima</name>
    <dbReference type="NCBI Taxonomy" id="52904"/>
    <lineage>
        <taxon>Eukaryota</taxon>
        <taxon>Metazoa</taxon>
        <taxon>Chordata</taxon>
        <taxon>Craniata</taxon>
        <taxon>Vertebrata</taxon>
        <taxon>Euteleostomi</taxon>
        <taxon>Actinopterygii</taxon>
        <taxon>Neopterygii</taxon>
        <taxon>Teleostei</taxon>
        <taxon>Neoteleostei</taxon>
        <taxon>Acanthomorphata</taxon>
        <taxon>Carangaria</taxon>
        <taxon>Pleuronectiformes</taxon>
        <taxon>Pleuronectoidei</taxon>
        <taxon>Scophthalmidae</taxon>
        <taxon>Scophthalmus</taxon>
    </lineage>
</organism>
<dbReference type="AlphaFoldDB" id="A0A6A4TDK0"/>
<protein>
    <submittedName>
        <fullName evidence="1">Uncharacterized protein</fullName>
    </submittedName>
</protein>
<accession>A0A6A4TDK0</accession>
<gene>
    <name evidence="1" type="ORF">F2P81_004612</name>
</gene>
<dbReference type="EMBL" id="VEVO01000004">
    <property type="protein sequence ID" value="KAF0043275.1"/>
    <property type="molecule type" value="Genomic_DNA"/>
</dbReference>
<reference evidence="1 2" key="1">
    <citation type="submission" date="2019-06" db="EMBL/GenBank/DDBJ databases">
        <title>Draft genomes of female and male turbot (Scophthalmus maximus).</title>
        <authorList>
            <person name="Xu H."/>
            <person name="Xu X.-W."/>
            <person name="Shao C."/>
            <person name="Chen S."/>
        </authorList>
    </citation>
    <scope>NUCLEOTIDE SEQUENCE [LARGE SCALE GENOMIC DNA]</scope>
    <source>
        <strain evidence="1">Ysfricsl-2016a</strain>
        <tissue evidence="1">Blood</tissue>
    </source>
</reference>
<sequence>MVLSNGPPTVQSDWLRVMSHSLSALKANATDGYRKNAKTGAAPINWMPLHHTSKPPFMKTLKRTVMTCYDLASFEVGDVSVLVSAFSKTMAAPTPTTAPEEEVEIYTPDNFKSNVWRYFGFPKIPGKITGAVHVSDSSTYLPCTYSRGTERDLLWIGNDEMHHRLMS</sequence>
<proteinExistence type="predicted"/>
<comment type="caution">
    <text evidence="1">The sequence shown here is derived from an EMBL/GenBank/DDBJ whole genome shotgun (WGS) entry which is preliminary data.</text>
</comment>
<name>A0A6A4TDK0_SCOMX</name>